<dbReference type="VEuPathDB" id="TrichDB:TRFO_17876"/>
<feature type="domain" description="Serine/threonine specific protein phosphatases" evidence="5">
    <location>
        <begin position="107"/>
        <end position="112"/>
    </location>
</feature>
<dbReference type="CDD" id="cd07415">
    <property type="entry name" value="MPP_PP2A_PP4_PP6"/>
    <property type="match status" value="1"/>
</dbReference>
<dbReference type="PROSITE" id="PS00125">
    <property type="entry name" value="SER_THR_PHOSPHATASE"/>
    <property type="match status" value="1"/>
</dbReference>
<dbReference type="OrthoDB" id="1930084at2759"/>
<comment type="caution">
    <text evidence="6">The sequence shown here is derived from an EMBL/GenBank/DDBJ whole genome shotgun (WGS) entry which is preliminary data.</text>
</comment>
<dbReference type="GeneID" id="94834546"/>
<dbReference type="InterPro" id="IPR029052">
    <property type="entry name" value="Metallo-depent_PP-like"/>
</dbReference>
<dbReference type="SMART" id="SM00156">
    <property type="entry name" value="PP2Ac"/>
    <property type="match status" value="1"/>
</dbReference>
<dbReference type="InterPro" id="IPR006186">
    <property type="entry name" value="Ser/Thr-sp_prot-phosphatase"/>
</dbReference>
<comment type="catalytic activity">
    <reaction evidence="4">
        <text>O-phospho-L-threonyl-[protein] + H2O = L-threonyl-[protein] + phosphate</text>
        <dbReference type="Rhea" id="RHEA:47004"/>
        <dbReference type="Rhea" id="RHEA-COMP:11060"/>
        <dbReference type="Rhea" id="RHEA-COMP:11605"/>
        <dbReference type="ChEBI" id="CHEBI:15377"/>
        <dbReference type="ChEBI" id="CHEBI:30013"/>
        <dbReference type="ChEBI" id="CHEBI:43474"/>
        <dbReference type="ChEBI" id="CHEBI:61977"/>
        <dbReference type="EC" id="3.1.3.16"/>
    </reaction>
</comment>
<organism evidence="6 7">
    <name type="scientific">Tritrichomonas foetus</name>
    <dbReference type="NCBI Taxonomy" id="1144522"/>
    <lineage>
        <taxon>Eukaryota</taxon>
        <taxon>Metamonada</taxon>
        <taxon>Parabasalia</taxon>
        <taxon>Tritrichomonadida</taxon>
        <taxon>Tritrichomonadidae</taxon>
        <taxon>Tritrichomonas</taxon>
    </lineage>
</organism>
<evidence type="ECO:0000313" key="6">
    <source>
        <dbReference type="EMBL" id="OHT12382.1"/>
    </source>
</evidence>
<dbReference type="EMBL" id="MLAK01000565">
    <property type="protein sequence ID" value="OHT12382.1"/>
    <property type="molecule type" value="Genomic_DNA"/>
</dbReference>
<dbReference type="GO" id="GO:0004722">
    <property type="term" value="F:protein serine/threonine phosphatase activity"/>
    <property type="evidence" value="ECO:0007669"/>
    <property type="project" value="UniProtKB-EC"/>
</dbReference>
<evidence type="ECO:0000259" key="5">
    <source>
        <dbReference type="PROSITE" id="PS00125"/>
    </source>
</evidence>
<keyword evidence="7" id="KW-1185">Reference proteome</keyword>
<name>A0A1J4KRU0_9EUKA</name>
<reference evidence="6" key="1">
    <citation type="submission" date="2016-10" db="EMBL/GenBank/DDBJ databases">
        <authorList>
            <person name="Benchimol M."/>
            <person name="Almeida L.G."/>
            <person name="Vasconcelos A.T."/>
            <person name="Perreira-Neves A."/>
            <person name="Rosa I.A."/>
            <person name="Tasca T."/>
            <person name="Bogo M.R."/>
            <person name="de Souza W."/>
        </authorList>
    </citation>
    <scope>NUCLEOTIDE SEQUENCE [LARGE SCALE GENOMIC DNA]</scope>
    <source>
        <strain evidence="6">K</strain>
    </source>
</reference>
<dbReference type="Proteomes" id="UP000179807">
    <property type="component" value="Unassembled WGS sequence"/>
</dbReference>
<protein>
    <recommendedName>
        <fullName evidence="4">Serine/threonine-protein phosphatase</fullName>
        <ecNumber evidence="4">3.1.3.16</ecNumber>
    </recommendedName>
</protein>
<dbReference type="RefSeq" id="XP_068365518.1">
    <property type="nucleotide sequence ID" value="XM_068499842.1"/>
</dbReference>
<evidence type="ECO:0000313" key="7">
    <source>
        <dbReference type="Proteomes" id="UP000179807"/>
    </source>
</evidence>
<sequence>MNLDQFIETVRAHRPIEERDLICLFRMAQDVLFQEGTLLNLTTPITVCGDVHGQFYDVLYLFDIGGPPPDTKYLFLGDYVDRGYYSIETFALLLAYKVHYPDRFYMLRGNHECRQVNTLYGFYEEIVQRFGHAGPWKLCNEVFDMLPMAALIDNKIYCVHGGLSPSIKLVDQVALFERRAEIPSSGAISDICWSDPEDITGWGTNQRGAGYLFGTRPTQEFCHNNNLKMIARAHQLAMEGYQWHFGGNQLVTVWSAPNYMYRSGNKASVMLVNENLECSFKVFDAVPDDKRVIPDDKVPGYFA</sequence>
<accession>A0A1J4KRU0</accession>
<dbReference type="GO" id="GO:0046872">
    <property type="term" value="F:metal ion binding"/>
    <property type="evidence" value="ECO:0007669"/>
    <property type="project" value="UniProtKB-KW"/>
</dbReference>
<dbReference type="EC" id="3.1.3.16" evidence="4"/>
<dbReference type="Pfam" id="PF00149">
    <property type="entry name" value="Metallophos"/>
    <property type="match status" value="1"/>
</dbReference>
<dbReference type="InterPro" id="IPR047129">
    <property type="entry name" value="PPA2-like"/>
</dbReference>
<dbReference type="InterPro" id="IPR004843">
    <property type="entry name" value="Calcineurin-like_PHP"/>
</dbReference>
<dbReference type="AlphaFoldDB" id="A0A1J4KRU0"/>
<dbReference type="PANTHER" id="PTHR45619">
    <property type="entry name" value="SERINE/THREONINE-PROTEIN PHOSPHATASE PP2A-RELATED"/>
    <property type="match status" value="1"/>
</dbReference>
<evidence type="ECO:0000256" key="2">
    <source>
        <dbReference type="ARBA" id="ARBA00022801"/>
    </source>
</evidence>
<dbReference type="SUPFAM" id="SSF56300">
    <property type="entry name" value="Metallo-dependent phosphatases"/>
    <property type="match status" value="1"/>
</dbReference>
<proteinExistence type="inferred from homology"/>
<keyword evidence="1" id="KW-0479">Metal-binding</keyword>
<evidence type="ECO:0000256" key="4">
    <source>
        <dbReference type="RuleBase" id="RU004273"/>
    </source>
</evidence>
<dbReference type="PRINTS" id="PR00114">
    <property type="entry name" value="STPHPHTASE"/>
</dbReference>
<keyword evidence="3" id="KW-0464">Manganese</keyword>
<keyword evidence="2 4" id="KW-0378">Hydrolase</keyword>
<comment type="similarity">
    <text evidence="4">Belongs to the PPP phosphatase family.</text>
</comment>
<dbReference type="Gene3D" id="3.60.21.10">
    <property type="match status" value="1"/>
</dbReference>
<evidence type="ECO:0000256" key="3">
    <source>
        <dbReference type="ARBA" id="ARBA00023211"/>
    </source>
</evidence>
<gene>
    <name evidence="6" type="primary">ppe1</name>
    <name evidence="6" type="ORF">TRFO_17876</name>
</gene>
<evidence type="ECO:0000256" key="1">
    <source>
        <dbReference type="ARBA" id="ARBA00022723"/>
    </source>
</evidence>